<comment type="caution">
    <text evidence="2">The sequence shown here is derived from an EMBL/GenBank/DDBJ whole genome shotgun (WGS) entry which is preliminary data.</text>
</comment>
<reference evidence="2 3" key="1">
    <citation type="submission" date="2023-07" db="EMBL/GenBank/DDBJ databases">
        <title>Genomic Encyclopedia of Type Strains, Phase IV (KMG-IV): sequencing the most valuable type-strain genomes for metagenomic binning, comparative biology and taxonomic classification.</title>
        <authorList>
            <person name="Goeker M."/>
        </authorList>
    </citation>
    <scope>NUCLEOTIDE SEQUENCE [LARGE SCALE GENOMIC DNA]</scope>
    <source>
        <strain evidence="2 3">DSM 19619</strain>
    </source>
</reference>
<keyword evidence="3" id="KW-1185">Reference proteome</keyword>
<evidence type="ECO:0000313" key="3">
    <source>
        <dbReference type="Proteomes" id="UP001242480"/>
    </source>
</evidence>
<dbReference type="EMBL" id="JAUSVX010000023">
    <property type="protein sequence ID" value="MDQ0474510.1"/>
    <property type="molecule type" value="Genomic_DNA"/>
</dbReference>
<dbReference type="Proteomes" id="UP001242480">
    <property type="component" value="Unassembled WGS sequence"/>
</dbReference>
<sequence length="102" mass="11014">MIRIVTGLLLLLDTSAWAPPAAAHQAPTGWQYPVECCGGHDCYEIQASDLQVVAGGWKVLATGQIFGSSQVRHSPDGRYYRCSYGGDPARTTNCLFVPDQNS</sequence>
<proteinExistence type="predicted"/>
<protein>
    <recommendedName>
        <fullName evidence="4">Secreted protein</fullName>
    </recommendedName>
</protein>
<accession>A0ABU0JLL5</accession>
<gene>
    <name evidence="2" type="ORF">QO011_007551</name>
</gene>
<feature type="chain" id="PRO_5045645530" description="Secreted protein" evidence="1">
    <location>
        <begin position="19"/>
        <end position="102"/>
    </location>
</feature>
<feature type="signal peptide" evidence="1">
    <location>
        <begin position="1"/>
        <end position="18"/>
    </location>
</feature>
<dbReference type="RefSeq" id="WP_307284251.1">
    <property type="nucleotide sequence ID" value="NZ_JAUSVX010000023.1"/>
</dbReference>
<name>A0ABU0JLL5_9HYPH</name>
<evidence type="ECO:0008006" key="4">
    <source>
        <dbReference type="Google" id="ProtNLM"/>
    </source>
</evidence>
<evidence type="ECO:0000313" key="2">
    <source>
        <dbReference type="EMBL" id="MDQ0474510.1"/>
    </source>
</evidence>
<keyword evidence="1" id="KW-0732">Signal</keyword>
<organism evidence="2 3">
    <name type="scientific">Labrys wisconsinensis</name>
    <dbReference type="NCBI Taxonomy" id="425677"/>
    <lineage>
        <taxon>Bacteria</taxon>
        <taxon>Pseudomonadati</taxon>
        <taxon>Pseudomonadota</taxon>
        <taxon>Alphaproteobacteria</taxon>
        <taxon>Hyphomicrobiales</taxon>
        <taxon>Xanthobacteraceae</taxon>
        <taxon>Labrys</taxon>
    </lineage>
</organism>
<evidence type="ECO:0000256" key="1">
    <source>
        <dbReference type="SAM" id="SignalP"/>
    </source>
</evidence>